<dbReference type="InterPro" id="IPR036005">
    <property type="entry name" value="Creatinase/aminopeptidase-like"/>
</dbReference>
<evidence type="ECO:0000256" key="7">
    <source>
        <dbReference type="ARBA" id="ARBA00023211"/>
    </source>
</evidence>
<dbReference type="eggNOG" id="COG0006">
    <property type="taxonomic scope" value="Bacteria"/>
</dbReference>
<dbReference type="SUPFAM" id="SSF55920">
    <property type="entry name" value="Creatinase/aminopeptidase"/>
    <property type="match status" value="1"/>
</dbReference>
<dbReference type="GO" id="GO:0030145">
    <property type="term" value="F:manganese ion binding"/>
    <property type="evidence" value="ECO:0007669"/>
    <property type="project" value="InterPro"/>
</dbReference>
<evidence type="ECO:0000256" key="6">
    <source>
        <dbReference type="ARBA" id="ARBA00022801"/>
    </source>
</evidence>
<dbReference type="Pfam" id="PF05195">
    <property type="entry name" value="AMP_N"/>
    <property type="match status" value="1"/>
</dbReference>
<evidence type="ECO:0000256" key="4">
    <source>
        <dbReference type="ARBA" id="ARBA00012574"/>
    </source>
</evidence>
<keyword evidence="7" id="KW-0464">Manganese</keyword>
<keyword evidence="5" id="KW-0479">Metal-binding</keyword>
<feature type="compositionally biased region" description="Basic and acidic residues" evidence="8">
    <location>
        <begin position="7"/>
        <end position="27"/>
    </location>
</feature>
<gene>
    <name evidence="10" type="ORF">BMIN_0831</name>
</gene>
<evidence type="ECO:0000256" key="2">
    <source>
        <dbReference type="ARBA" id="ARBA00001936"/>
    </source>
</evidence>
<dbReference type="Gene3D" id="3.40.350.10">
    <property type="entry name" value="Creatinase/prolidase N-terminal domain"/>
    <property type="match status" value="1"/>
</dbReference>
<comment type="catalytic activity">
    <reaction evidence="1">
        <text>Release of any N-terminal amino acid, including proline, that is linked to proline, even from a dipeptide or tripeptide.</text>
        <dbReference type="EC" id="3.4.11.9"/>
    </reaction>
</comment>
<evidence type="ECO:0000256" key="8">
    <source>
        <dbReference type="SAM" id="MobiDB-lite"/>
    </source>
</evidence>
<keyword evidence="10" id="KW-0645">Protease</keyword>
<protein>
    <recommendedName>
        <fullName evidence="4">Xaa-Pro aminopeptidase</fullName>
        <ecNumber evidence="4">3.4.11.9</ecNumber>
    </recommendedName>
</protein>
<dbReference type="InterPro" id="IPR000994">
    <property type="entry name" value="Pept_M24"/>
</dbReference>
<dbReference type="Gene3D" id="3.90.230.10">
    <property type="entry name" value="Creatinase/methionine aminopeptidase superfamily"/>
    <property type="match status" value="1"/>
</dbReference>
<proteinExistence type="inferred from homology"/>
<evidence type="ECO:0000256" key="3">
    <source>
        <dbReference type="ARBA" id="ARBA00008766"/>
    </source>
</evidence>
<dbReference type="EMBL" id="JGZD01000008">
    <property type="protein sequence ID" value="KFI73107.1"/>
    <property type="molecule type" value="Genomic_DNA"/>
</dbReference>
<dbReference type="GO" id="GO:0005829">
    <property type="term" value="C:cytosol"/>
    <property type="evidence" value="ECO:0007669"/>
    <property type="project" value="TreeGrafter"/>
</dbReference>
<dbReference type="PANTHER" id="PTHR43226:SF4">
    <property type="entry name" value="XAA-PRO AMINOPEPTIDASE 3"/>
    <property type="match status" value="1"/>
</dbReference>
<dbReference type="PANTHER" id="PTHR43226">
    <property type="entry name" value="XAA-PRO AMINOPEPTIDASE 3"/>
    <property type="match status" value="1"/>
</dbReference>
<comment type="caution">
    <text evidence="10">The sequence shown here is derived from an EMBL/GenBank/DDBJ whole genome shotgun (WGS) entry which is preliminary data.</text>
</comment>
<dbReference type="SMART" id="SM01011">
    <property type="entry name" value="AMP_N"/>
    <property type="match status" value="1"/>
</dbReference>
<dbReference type="CDD" id="cd01087">
    <property type="entry name" value="Prolidase"/>
    <property type="match status" value="1"/>
</dbReference>
<evidence type="ECO:0000259" key="9">
    <source>
        <dbReference type="SMART" id="SM01011"/>
    </source>
</evidence>
<evidence type="ECO:0000313" key="10">
    <source>
        <dbReference type="EMBL" id="KFI73107.1"/>
    </source>
</evidence>
<evidence type="ECO:0000256" key="1">
    <source>
        <dbReference type="ARBA" id="ARBA00001424"/>
    </source>
</evidence>
<evidence type="ECO:0000313" key="11">
    <source>
        <dbReference type="Proteomes" id="UP000029014"/>
    </source>
</evidence>
<dbReference type="RefSeq" id="WP_022861069.1">
    <property type="nucleotide sequence ID" value="NZ_JGZD01000008.1"/>
</dbReference>
<reference evidence="10 11" key="1">
    <citation type="submission" date="2014-03" db="EMBL/GenBank/DDBJ databases">
        <title>Genomics of Bifidobacteria.</title>
        <authorList>
            <person name="Ventura M."/>
            <person name="Milani C."/>
            <person name="Lugli G.A."/>
        </authorList>
    </citation>
    <scope>NUCLEOTIDE SEQUENCE [LARGE SCALE GENOMIC DNA]</scope>
    <source>
        <strain evidence="10 11">LMG 11592</strain>
    </source>
</reference>
<dbReference type="SUPFAM" id="SSF53092">
    <property type="entry name" value="Creatinase/prolidase N-terminal domain"/>
    <property type="match status" value="1"/>
</dbReference>
<dbReference type="EC" id="3.4.11.9" evidence="4"/>
<organism evidence="10 11">
    <name type="scientific">Bifidobacterium minimum</name>
    <dbReference type="NCBI Taxonomy" id="1693"/>
    <lineage>
        <taxon>Bacteria</taxon>
        <taxon>Bacillati</taxon>
        <taxon>Actinomycetota</taxon>
        <taxon>Actinomycetes</taxon>
        <taxon>Bifidobacteriales</taxon>
        <taxon>Bifidobacteriaceae</taxon>
        <taxon>Bifidobacterium</taxon>
    </lineage>
</organism>
<dbReference type="InterPro" id="IPR029149">
    <property type="entry name" value="Creatin/AminoP/Spt16_N"/>
</dbReference>
<comment type="cofactor">
    <cofactor evidence="2">
        <name>Mn(2+)</name>
        <dbReference type="ChEBI" id="CHEBI:29035"/>
    </cofactor>
</comment>
<dbReference type="AlphaFoldDB" id="A0A087BQ07"/>
<dbReference type="Proteomes" id="UP000029014">
    <property type="component" value="Unassembled WGS sequence"/>
</dbReference>
<dbReference type="GO" id="GO:0006508">
    <property type="term" value="P:proteolysis"/>
    <property type="evidence" value="ECO:0007669"/>
    <property type="project" value="TreeGrafter"/>
</dbReference>
<feature type="domain" description="Aminopeptidase P N-terminal" evidence="9">
    <location>
        <begin position="61"/>
        <end position="220"/>
    </location>
</feature>
<feature type="region of interest" description="Disordered" evidence="8">
    <location>
        <begin position="1"/>
        <end position="38"/>
    </location>
</feature>
<keyword evidence="10" id="KW-0031">Aminopeptidase</keyword>
<keyword evidence="6 10" id="KW-0378">Hydrolase</keyword>
<dbReference type="GO" id="GO:0070006">
    <property type="term" value="F:metalloaminopeptidase activity"/>
    <property type="evidence" value="ECO:0007669"/>
    <property type="project" value="InterPro"/>
</dbReference>
<accession>A0A087BQ07</accession>
<keyword evidence="11" id="KW-1185">Reference proteome</keyword>
<dbReference type="InterPro" id="IPR052433">
    <property type="entry name" value="X-Pro_dipept-like"/>
</dbReference>
<evidence type="ECO:0000256" key="5">
    <source>
        <dbReference type="ARBA" id="ARBA00022723"/>
    </source>
</evidence>
<dbReference type="Pfam" id="PF00557">
    <property type="entry name" value="Peptidase_M24"/>
    <property type="match status" value="1"/>
</dbReference>
<comment type="similarity">
    <text evidence="3">Belongs to the peptidase M24B family.</text>
</comment>
<sequence length="531" mass="59315">MGEIITEQDRRYEREESASAPRDDQPMSDRVNNRSLRPNSRVFKEFMTTGWDNNEPAVQPLPSSGYTPARLRKLGSRFPGERLVIPAGQPKVRNNDCDYAFRPDSAFTYYTGLGQDYEAGAVLVLNPLDPDDPRAAAGETHVPELFVAPRADNSTEDYYRDAHYGEYWVGPRAGLKELAAMTGIETHDIAQLADSVGKDVGAEAGSVRVRVIPGTDESVSSMVESLREANGFPDRRDNTDHDNRFHEFASEQRMVKDDFEVREIRRAVDATKDGFDRILSRLPKAVGRPRSERILEGAFNSVAREEGNAVGYDTIIASGAHAPILHWMRNTGVVGEGEMLLIDAGVEVDSLYTADITRTFPVGGHFTALQRRLYQAVLDSQRAGFEAARPGATYSDIHHACMRVIAQRLHDWGILHVDVEESLSPEGQQHRRWLACGVAHHLGLDVHDCAQARYESYQEAKIRPGMVFTIEPGLYFAQNDLLLPKEMRGIGIRIEDDVLMTENGPEWISAGIPKEIDDVEAWMARRAADVR</sequence>
<name>A0A087BQ07_9BIFI</name>
<dbReference type="InterPro" id="IPR007865">
    <property type="entry name" value="Aminopep_P_N"/>
</dbReference>
<dbReference type="STRING" id="1693.BMIN_0831"/>